<dbReference type="GO" id="GO:0005737">
    <property type="term" value="C:cytoplasm"/>
    <property type="evidence" value="ECO:0007669"/>
    <property type="project" value="TreeGrafter"/>
</dbReference>
<dbReference type="SUPFAM" id="SSF51905">
    <property type="entry name" value="FAD/NAD(P)-binding domain"/>
    <property type="match status" value="1"/>
</dbReference>
<evidence type="ECO:0000256" key="8">
    <source>
        <dbReference type="ARBA" id="ARBA00023002"/>
    </source>
</evidence>
<dbReference type="KEGG" id="smai:EXU30_02650"/>
<evidence type="ECO:0000256" key="4">
    <source>
        <dbReference type="ARBA" id="ARBA00022679"/>
    </source>
</evidence>
<dbReference type="Gene3D" id="3.50.50.60">
    <property type="entry name" value="FAD/NAD(P)-binding domain"/>
    <property type="match status" value="1"/>
</dbReference>
<dbReference type="RefSeq" id="WP_130597687.1">
    <property type="nucleotide sequence ID" value="NZ_CP036200.1"/>
</dbReference>
<dbReference type="AlphaFoldDB" id="A0A411PDT1"/>
<evidence type="ECO:0000256" key="5">
    <source>
        <dbReference type="ARBA" id="ARBA00022691"/>
    </source>
</evidence>
<protein>
    <submittedName>
        <fullName evidence="11">FAD-dependent oxidoreductase</fullName>
    </submittedName>
</protein>
<dbReference type="InterPro" id="IPR017610">
    <property type="entry name" value="tRNA_S-uridine_synth_MnmC_C"/>
</dbReference>
<feature type="domain" description="FAD dependent oxidoreductase" evidence="10">
    <location>
        <begin position="303"/>
        <end position="683"/>
    </location>
</feature>
<dbReference type="Pfam" id="PF01266">
    <property type="entry name" value="DAO"/>
    <property type="match status" value="1"/>
</dbReference>
<dbReference type="InterPro" id="IPR006076">
    <property type="entry name" value="FAD-dep_OxRdtase"/>
</dbReference>
<organism evidence="11 12">
    <name type="scientific">Shewanella maritima</name>
    <dbReference type="NCBI Taxonomy" id="2520507"/>
    <lineage>
        <taxon>Bacteria</taxon>
        <taxon>Pseudomonadati</taxon>
        <taxon>Pseudomonadota</taxon>
        <taxon>Gammaproteobacteria</taxon>
        <taxon>Alteromonadales</taxon>
        <taxon>Shewanellaceae</taxon>
        <taxon>Shewanella</taxon>
    </lineage>
</organism>
<gene>
    <name evidence="11" type="ORF">EXU30_02650</name>
</gene>
<keyword evidence="8" id="KW-0560">Oxidoreductase</keyword>
<dbReference type="GO" id="GO:0016645">
    <property type="term" value="F:oxidoreductase activity, acting on the CH-NH group of donors"/>
    <property type="evidence" value="ECO:0007669"/>
    <property type="project" value="InterPro"/>
</dbReference>
<keyword evidence="2" id="KW-0489">Methyltransferase</keyword>
<evidence type="ECO:0000256" key="6">
    <source>
        <dbReference type="ARBA" id="ARBA00022694"/>
    </source>
</evidence>
<proteinExistence type="predicted"/>
<evidence type="ECO:0000256" key="2">
    <source>
        <dbReference type="ARBA" id="ARBA00022603"/>
    </source>
</evidence>
<dbReference type="GO" id="GO:0004808">
    <property type="term" value="F:tRNA (5-methylaminomethyl-2-thiouridylate)(34)-methyltransferase activity"/>
    <property type="evidence" value="ECO:0007669"/>
    <property type="project" value="TreeGrafter"/>
</dbReference>
<dbReference type="Gene3D" id="3.30.9.10">
    <property type="entry name" value="D-Amino Acid Oxidase, subunit A, domain 2"/>
    <property type="match status" value="1"/>
</dbReference>
<evidence type="ECO:0000256" key="1">
    <source>
        <dbReference type="ARBA" id="ARBA00022490"/>
    </source>
</evidence>
<keyword evidence="1" id="KW-0963">Cytoplasm</keyword>
<evidence type="ECO:0000256" key="9">
    <source>
        <dbReference type="ARBA" id="ARBA00023268"/>
    </source>
</evidence>
<dbReference type="OrthoDB" id="9786494at2"/>
<name>A0A411PDT1_9GAMM</name>
<evidence type="ECO:0000256" key="7">
    <source>
        <dbReference type="ARBA" id="ARBA00022827"/>
    </source>
</evidence>
<keyword evidence="12" id="KW-1185">Reference proteome</keyword>
<keyword evidence="6" id="KW-0819">tRNA processing</keyword>
<reference evidence="11 12" key="1">
    <citation type="submission" date="2019-02" db="EMBL/GenBank/DDBJ databases">
        <title>Shewanella sp. D4-2 isolated from Dokdo Island.</title>
        <authorList>
            <person name="Baek K."/>
        </authorList>
    </citation>
    <scope>NUCLEOTIDE SEQUENCE [LARGE SCALE GENOMIC DNA]</scope>
    <source>
        <strain evidence="11 12">D4-2</strain>
    </source>
</reference>
<dbReference type="NCBIfam" id="TIGR03197">
    <property type="entry name" value="MnmC_Cterm"/>
    <property type="match status" value="1"/>
</dbReference>
<evidence type="ECO:0000313" key="11">
    <source>
        <dbReference type="EMBL" id="QBF81713.1"/>
    </source>
</evidence>
<keyword evidence="9" id="KW-0511">Multifunctional enzyme</keyword>
<dbReference type="PANTHER" id="PTHR13847:SF283">
    <property type="entry name" value="TRNA 5-METHYLAMINOMETHYL-2-THIOURIDINE BIOSYNTHESIS BIFUNCTIONAL PROTEIN MNMC"/>
    <property type="match status" value="1"/>
</dbReference>
<dbReference type="InterPro" id="IPR036188">
    <property type="entry name" value="FAD/NAD-bd_sf"/>
</dbReference>
<keyword evidence="3" id="KW-0285">Flavoprotein</keyword>
<accession>A0A411PDT1</accession>
<sequence length="716" mass="78774">MPQVPPISSVYHSVQQCISRLLVSDCSTQVNLAVITHFPGDALALLLKLLPTAMGKQSHNNQPLSNQQHNKRVHISIYSLTSDNLQLSESLQQLDVTNINGCQRIETSDYKLTIDVHQQLEPQPELTNYLKLQANTEQAFDLVIACADTLFNDNWDHYFNPANFWQLGRLSRDEAQVALLGKNELGNNELEKNELGKNELGKSGLGKSGLGKSGLGKEKFGTNELSNSDITTQIAHLASICRSTGFQLVNTLTDDTQTTSASRLNRQFELEQRQVLRSQQSNQFAYNPLPKAITYSANTSRAIAIIGGGLASAFLALSLAKRGISSTIYCKDEAIAQGASGNKQGAIYPLLTPDNGPLSQFFQQAYLYSCQQIKHLVSNGHNISHEFCGVIHTGYDDKSISRLQKIIDGQAWPEQIAQAVSAEKASEIAGVELDKSGFYYPLGGWVCPYELAEAAIREAQKHAEVDLVLNTEISTIEKPNTATESWLLTSASTSESYLHDHIVIATGAKLTQFSQSSEVALTPFRGQVSHVASKGELSKLSSVICANGYLTPANNGKHCVGASYIKNPENCKFSITEQLQNQEKMRQSYPSCNWTKDIDTSDNQARVGVRMVSRDHFPVMGCAADFEEIKSRYQAQMQLKQWQQTPEYWRNTPAPLLNGLYLLGGFGSRGISTAPLVAETLAANLTGETAPLNLTTQTLLNPNRMWMRKLLKGKAI</sequence>
<dbReference type="Proteomes" id="UP000291106">
    <property type="component" value="Chromosome"/>
</dbReference>
<dbReference type="GO" id="GO:0032259">
    <property type="term" value="P:methylation"/>
    <property type="evidence" value="ECO:0007669"/>
    <property type="project" value="UniProtKB-KW"/>
</dbReference>
<evidence type="ECO:0000259" key="10">
    <source>
        <dbReference type="Pfam" id="PF01266"/>
    </source>
</evidence>
<evidence type="ECO:0000313" key="12">
    <source>
        <dbReference type="Proteomes" id="UP000291106"/>
    </source>
</evidence>
<keyword evidence="7" id="KW-0274">FAD</keyword>
<dbReference type="PANTHER" id="PTHR13847">
    <property type="entry name" value="SARCOSINE DEHYDROGENASE-RELATED"/>
    <property type="match status" value="1"/>
</dbReference>
<dbReference type="EMBL" id="CP036200">
    <property type="protein sequence ID" value="QBF81713.1"/>
    <property type="molecule type" value="Genomic_DNA"/>
</dbReference>
<keyword evidence="5" id="KW-0949">S-adenosyl-L-methionine</keyword>
<evidence type="ECO:0000256" key="3">
    <source>
        <dbReference type="ARBA" id="ARBA00022630"/>
    </source>
</evidence>
<keyword evidence="4" id="KW-0808">Transferase</keyword>
<dbReference type="GO" id="GO:0002098">
    <property type="term" value="P:tRNA wobble uridine modification"/>
    <property type="evidence" value="ECO:0007669"/>
    <property type="project" value="TreeGrafter"/>
</dbReference>